<dbReference type="OrthoDB" id="9792335at2"/>
<dbReference type="Gene3D" id="3.40.630.10">
    <property type="entry name" value="Zn peptidases"/>
    <property type="match status" value="1"/>
</dbReference>
<dbReference type="Pfam" id="PF01546">
    <property type="entry name" value="Peptidase_M20"/>
    <property type="match status" value="1"/>
</dbReference>
<dbReference type="GO" id="GO:0046872">
    <property type="term" value="F:metal ion binding"/>
    <property type="evidence" value="ECO:0007669"/>
    <property type="project" value="UniProtKB-KW"/>
</dbReference>
<keyword evidence="3" id="KW-0479">Metal-binding</keyword>
<evidence type="ECO:0000256" key="3">
    <source>
        <dbReference type="ARBA" id="ARBA00022723"/>
    </source>
</evidence>
<dbReference type="InterPro" id="IPR047177">
    <property type="entry name" value="Pept_M20A"/>
</dbReference>
<name>A0A5F1YC64_9LEPT</name>
<dbReference type="InterPro" id="IPR011650">
    <property type="entry name" value="Peptidase_M20_dimer"/>
</dbReference>
<evidence type="ECO:0000256" key="4">
    <source>
        <dbReference type="ARBA" id="ARBA00022801"/>
    </source>
</evidence>
<sequence length="507" mass="56740">MARKNRFRKTNEGISKLTVKKIIYKAILLFCVLICIFVFNVIRKPSLQTEVEPGEKESVPIDGAVNRLSKAVRFKTVSSFSDKDSNSDQFQGINRHIETNYPLLNAKLKRTKAGAFSFFYEWKGIDETLRPILLSVHSDVVDADSSTETSWSVPPFSGEVKEGFIWGRGVLDDKASLFAILESVEILLARGFRPKRTVFIAVGADEELVYGTSGAKSISEIFRKLNIHFEFVLDEGQLITEGMIPGIEKPVALVGIAGKGYLTLRLVVNLREGGHSSLPPENTAIGVLVSALNKLEGSPFPYSLTPVSESMFRWLAPESDFVSRLLFSNLWLFRPFLESKLSGKSSTRAQLHTTTAITQISGGFKDNVLPARAEAVVNIRILQGDTHRSVLRRISEIIDDDRVSLIVPETIIDPSPVSATDSKGFETIRRSIVRVIPDAIVAPALVAAYTDSMHYFPLADNVYRFFPIRATTDDLKRFHGIDERIKISNYEEMIRFYAEIFKNLNIQ</sequence>
<accession>A0A5F1YC64</accession>
<evidence type="ECO:0000256" key="5">
    <source>
        <dbReference type="ARBA" id="ARBA00022833"/>
    </source>
</evidence>
<feature type="domain" description="Peptidase M20 dimerisation" evidence="7">
    <location>
        <begin position="259"/>
        <end position="400"/>
    </location>
</feature>
<feature type="transmembrane region" description="Helical" evidence="6">
    <location>
        <begin position="22"/>
        <end position="42"/>
    </location>
</feature>
<dbReference type="GO" id="GO:0008233">
    <property type="term" value="F:peptidase activity"/>
    <property type="evidence" value="ECO:0007669"/>
    <property type="project" value="UniProtKB-KW"/>
</dbReference>
<dbReference type="Pfam" id="PF07687">
    <property type="entry name" value="M20_dimer"/>
    <property type="match status" value="1"/>
</dbReference>
<dbReference type="EMBL" id="RQFA01000034">
    <property type="protein sequence ID" value="TGK34869.1"/>
    <property type="molecule type" value="Genomic_DNA"/>
</dbReference>
<dbReference type="Gene3D" id="3.30.70.360">
    <property type="match status" value="1"/>
</dbReference>
<keyword evidence="6" id="KW-0472">Membrane</keyword>
<dbReference type="AlphaFoldDB" id="A0A5F1YC64"/>
<reference evidence="8" key="1">
    <citation type="journal article" date="2019" name="PLoS Negl. Trop. Dis.">
        <title>Revisiting the worldwide diversity of Leptospira species in the environment.</title>
        <authorList>
            <person name="Vincent A.T."/>
            <person name="Schiettekatte O."/>
            <person name="Bourhy P."/>
            <person name="Veyrier F.J."/>
            <person name="Picardeau M."/>
        </authorList>
    </citation>
    <scope>NUCLEOTIDE SEQUENCE [LARGE SCALE GENOMIC DNA]</scope>
    <source>
        <strain evidence="8">201800299</strain>
    </source>
</reference>
<dbReference type="Gene3D" id="1.10.150.900">
    <property type="match status" value="1"/>
</dbReference>
<organism evidence="8 9">
    <name type="scientific">Leptospira gomenensis</name>
    <dbReference type="NCBI Taxonomy" id="2484974"/>
    <lineage>
        <taxon>Bacteria</taxon>
        <taxon>Pseudomonadati</taxon>
        <taxon>Spirochaetota</taxon>
        <taxon>Spirochaetia</taxon>
        <taxon>Leptospirales</taxon>
        <taxon>Leptospiraceae</taxon>
        <taxon>Leptospira</taxon>
    </lineage>
</organism>
<dbReference type="SUPFAM" id="SSF55031">
    <property type="entry name" value="Bacterial exopeptidase dimerisation domain"/>
    <property type="match status" value="1"/>
</dbReference>
<evidence type="ECO:0000256" key="2">
    <source>
        <dbReference type="ARBA" id="ARBA00022670"/>
    </source>
</evidence>
<comment type="similarity">
    <text evidence="1">Belongs to the peptidase M20A family.</text>
</comment>
<keyword evidence="2" id="KW-0645">Protease</keyword>
<keyword evidence="5" id="KW-0862">Zinc</keyword>
<dbReference type="Proteomes" id="UP000298277">
    <property type="component" value="Unassembled WGS sequence"/>
</dbReference>
<dbReference type="PANTHER" id="PTHR45962:SF1">
    <property type="entry name" value="N-FATTY-ACYL-AMINO ACID SYNTHASE_HYDROLASE PM20D1"/>
    <property type="match status" value="1"/>
</dbReference>
<dbReference type="PANTHER" id="PTHR45962">
    <property type="entry name" value="N-FATTY-ACYL-AMINO ACID SYNTHASE/HYDROLASE PM20D1"/>
    <property type="match status" value="1"/>
</dbReference>
<keyword evidence="6" id="KW-0812">Transmembrane</keyword>
<gene>
    <name evidence="8" type="ORF">EHQ17_08125</name>
</gene>
<keyword evidence="9" id="KW-1185">Reference proteome</keyword>
<keyword evidence="6" id="KW-1133">Transmembrane helix</keyword>
<keyword evidence="4 8" id="KW-0378">Hydrolase</keyword>
<evidence type="ECO:0000313" key="9">
    <source>
        <dbReference type="Proteomes" id="UP000298277"/>
    </source>
</evidence>
<evidence type="ECO:0000259" key="7">
    <source>
        <dbReference type="Pfam" id="PF07687"/>
    </source>
</evidence>
<comment type="caution">
    <text evidence="8">The sequence shown here is derived from an EMBL/GenBank/DDBJ whole genome shotgun (WGS) entry which is preliminary data.</text>
</comment>
<protein>
    <submittedName>
        <fullName evidence="8">M20/M25/M40 family metallo-hydrolase</fullName>
    </submittedName>
</protein>
<evidence type="ECO:0000256" key="6">
    <source>
        <dbReference type="SAM" id="Phobius"/>
    </source>
</evidence>
<dbReference type="GO" id="GO:0006508">
    <property type="term" value="P:proteolysis"/>
    <property type="evidence" value="ECO:0007669"/>
    <property type="project" value="UniProtKB-KW"/>
</dbReference>
<dbReference type="InterPro" id="IPR036264">
    <property type="entry name" value="Bact_exopeptidase_dim_dom"/>
</dbReference>
<evidence type="ECO:0000256" key="1">
    <source>
        <dbReference type="ARBA" id="ARBA00006247"/>
    </source>
</evidence>
<proteinExistence type="inferred from homology"/>
<dbReference type="InterPro" id="IPR002933">
    <property type="entry name" value="Peptidase_M20"/>
</dbReference>
<dbReference type="SUPFAM" id="SSF53187">
    <property type="entry name" value="Zn-dependent exopeptidases"/>
    <property type="match status" value="1"/>
</dbReference>
<evidence type="ECO:0000313" key="8">
    <source>
        <dbReference type="EMBL" id="TGK34869.1"/>
    </source>
</evidence>